<feature type="domain" description="Multidrug resistance protein MdtA-like barrel-sandwich hybrid" evidence="5">
    <location>
        <begin position="56"/>
        <end position="205"/>
    </location>
</feature>
<dbReference type="Gene3D" id="2.40.420.20">
    <property type="match status" value="1"/>
</dbReference>
<evidence type="ECO:0000256" key="4">
    <source>
        <dbReference type="SAM" id="Phobius"/>
    </source>
</evidence>
<feature type="domain" description="Multidrug resistance protein MdtA-like C-terminal permuted SH3" evidence="6">
    <location>
        <begin position="311"/>
        <end position="368"/>
    </location>
</feature>
<dbReference type="AlphaFoldDB" id="A0A6N3F399"/>
<evidence type="ECO:0000256" key="2">
    <source>
        <dbReference type="ARBA" id="ARBA00009477"/>
    </source>
</evidence>
<keyword evidence="4" id="KW-1133">Transmembrane helix</keyword>
<dbReference type="PANTHER" id="PTHR30469:SF36">
    <property type="entry name" value="BLL3903 PROTEIN"/>
    <property type="match status" value="1"/>
</dbReference>
<comment type="subcellular location">
    <subcellularLocation>
        <location evidence="1">Cell envelope</location>
    </subcellularLocation>
</comment>
<evidence type="ECO:0000259" key="6">
    <source>
        <dbReference type="Pfam" id="PF25967"/>
    </source>
</evidence>
<dbReference type="Pfam" id="PF25917">
    <property type="entry name" value="BSH_RND"/>
    <property type="match status" value="1"/>
</dbReference>
<dbReference type="NCBIfam" id="TIGR01730">
    <property type="entry name" value="RND_mfp"/>
    <property type="match status" value="1"/>
</dbReference>
<comment type="similarity">
    <text evidence="2">Belongs to the membrane fusion protein (MFP) (TC 8.A.1) family.</text>
</comment>
<dbReference type="PROSITE" id="PS51257">
    <property type="entry name" value="PROKAR_LIPOPROTEIN"/>
    <property type="match status" value="1"/>
</dbReference>
<dbReference type="InterPro" id="IPR006143">
    <property type="entry name" value="RND_pump_MFP"/>
</dbReference>
<dbReference type="GO" id="GO:0015562">
    <property type="term" value="F:efflux transmembrane transporter activity"/>
    <property type="evidence" value="ECO:0007669"/>
    <property type="project" value="TreeGrafter"/>
</dbReference>
<reference evidence="7" key="1">
    <citation type="submission" date="2019-11" db="EMBL/GenBank/DDBJ databases">
        <authorList>
            <person name="Feng L."/>
        </authorList>
    </citation>
    <scope>NUCLEOTIDE SEQUENCE</scope>
    <source>
        <strain evidence="7">VrattiLFYP33</strain>
    </source>
</reference>
<keyword evidence="4" id="KW-0472">Membrane</keyword>
<feature type="transmembrane region" description="Helical" evidence="4">
    <location>
        <begin position="12"/>
        <end position="30"/>
    </location>
</feature>
<dbReference type="SUPFAM" id="SSF111369">
    <property type="entry name" value="HlyD-like secretion proteins"/>
    <property type="match status" value="1"/>
</dbReference>
<name>A0A6N3F399_9FIRM</name>
<dbReference type="RefSeq" id="WP_021842382.1">
    <property type="nucleotide sequence ID" value="NZ_CACRUX010000096.1"/>
</dbReference>
<evidence type="ECO:0000313" key="7">
    <source>
        <dbReference type="EMBL" id="VYU46356.1"/>
    </source>
</evidence>
<gene>
    <name evidence="7" type="primary">mdtA_2</name>
    <name evidence="7" type="ORF">VRLFYP33_02137</name>
</gene>
<proteinExistence type="inferred from homology"/>
<dbReference type="PANTHER" id="PTHR30469">
    <property type="entry name" value="MULTIDRUG RESISTANCE PROTEIN MDTA"/>
    <property type="match status" value="1"/>
</dbReference>
<protein>
    <submittedName>
        <fullName evidence="7">Multidrug resistance protein MdtA</fullName>
    </submittedName>
</protein>
<dbReference type="Gene3D" id="2.40.50.100">
    <property type="match status" value="1"/>
</dbReference>
<keyword evidence="3" id="KW-0813">Transport</keyword>
<dbReference type="EMBL" id="CACRUX010000096">
    <property type="protein sequence ID" value="VYU46356.1"/>
    <property type="molecule type" value="Genomic_DNA"/>
</dbReference>
<dbReference type="Pfam" id="PF25967">
    <property type="entry name" value="RND-MFP_C"/>
    <property type="match status" value="1"/>
</dbReference>
<keyword evidence="4" id="KW-0812">Transmembrane</keyword>
<evidence type="ECO:0000259" key="5">
    <source>
        <dbReference type="Pfam" id="PF25917"/>
    </source>
</evidence>
<dbReference type="InterPro" id="IPR058625">
    <property type="entry name" value="MdtA-like_BSH"/>
</dbReference>
<accession>A0A6N3F399</accession>
<evidence type="ECO:0000256" key="3">
    <source>
        <dbReference type="ARBA" id="ARBA00022448"/>
    </source>
</evidence>
<dbReference type="Gene3D" id="2.40.30.170">
    <property type="match status" value="1"/>
</dbReference>
<sequence length="379" mass="40883">MEERQRRFRWLFMVMIVMVAGLMAGCFGPTKVTTAEADMREMPVKINNDANITALNKATIEPTVSGQVATMAVKVGDEVKQGQVVAMLDTSTMQQQLNQLIQQLGEAQSSGGVQAVPQETTIVPGAVSAADVNRAREMMQNGIITEKEYQTIVQRSQATVVTSGGGYVSTGGMETAGIQAAIAQLQTQIAQAQIVSPINGRVAAIYNEDRKVAIEGRPFMLIQQNSPVVASLSIPQNFALKLAEPTIKPSIKVYLKIDDKQIPGEITYIDTNAPAGVPSVLVKATFLNADGLIQPGEFYTLVIESEAKAPVLAVPKEAVRENKDGKFVYVVTADNTVDVRVVETSETDDDYTAIVNGLVKGERVITSKGEFELGEKVEY</sequence>
<dbReference type="InterPro" id="IPR058627">
    <property type="entry name" value="MdtA-like_C"/>
</dbReference>
<organism evidence="7">
    <name type="scientific">Veillonella ratti</name>
    <dbReference type="NCBI Taxonomy" id="103892"/>
    <lineage>
        <taxon>Bacteria</taxon>
        <taxon>Bacillati</taxon>
        <taxon>Bacillota</taxon>
        <taxon>Negativicutes</taxon>
        <taxon>Veillonellales</taxon>
        <taxon>Veillonellaceae</taxon>
        <taxon>Veillonella</taxon>
    </lineage>
</organism>
<evidence type="ECO:0000256" key="1">
    <source>
        <dbReference type="ARBA" id="ARBA00004196"/>
    </source>
</evidence>
<dbReference type="GO" id="GO:1990281">
    <property type="term" value="C:efflux pump complex"/>
    <property type="evidence" value="ECO:0007669"/>
    <property type="project" value="TreeGrafter"/>
</dbReference>
<dbReference type="Gene3D" id="1.10.287.470">
    <property type="entry name" value="Helix hairpin bin"/>
    <property type="match status" value="1"/>
</dbReference>